<comment type="caution">
    <text evidence="3">The sequence shown here is derived from an EMBL/GenBank/DDBJ whole genome shotgun (WGS) entry which is preliminary data.</text>
</comment>
<evidence type="ECO:0000256" key="2">
    <source>
        <dbReference type="RuleBase" id="RU362080"/>
    </source>
</evidence>
<reference evidence="3 4" key="1">
    <citation type="submission" date="2024-06" db="EMBL/GenBank/DDBJ databases">
        <title>The Natural Products Discovery Center: Release of the First 8490 Sequenced Strains for Exploring Actinobacteria Biosynthetic Diversity.</title>
        <authorList>
            <person name="Kalkreuter E."/>
            <person name="Kautsar S.A."/>
            <person name="Yang D."/>
            <person name="Bader C.D."/>
            <person name="Teijaro C.N."/>
            <person name="Fluegel L."/>
            <person name="Davis C.M."/>
            <person name="Simpson J.R."/>
            <person name="Lauterbach L."/>
            <person name="Steele A.D."/>
            <person name="Gui C."/>
            <person name="Meng S."/>
            <person name="Li G."/>
            <person name="Viehrig K."/>
            <person name="Ye F."/>
            <person name="Su P."/>
            <person name="Kiefer A.F."/>
            <person name="Nichols A."/>
            <person name="Cepeda A.J."/>
            <person name="Yan W."/>
            <person name="Fan B."/>
            <person name="Jiang Y."/>
            <person name="Adhikari A."/>
            <person name="Zheng C.-J."/>
            <person name="Schuster L."/>
            <person name="Cowan T.M."/>
            <person name="Smanski M.J."/>
            <person name="Chevrette M.G."/>
            <person name="De Carvalho L.P.S."/>
            <person name="Shen B."/>
        </authorList>
    </citation>
    <scope>NUCLEOTIDE SEQUENCE [LARGE SCALE GENOMIC DNA]</scope>
    <source>
        <strain evidence="3 4">NPDC077434</strain>
    </source>
</reference>
<comment type="function">
    <text evidence="2">Antitoxin component of a type II toxin-antitoxin (TA) system.</text>
</comment>
<dbReference type="InterPro" id="IPR036165">
    <property type="entry name" value="YefM-like_sf"/>
</dbReference>
<proteinExistence type="inferred from homology"/>
<accession>A0ABV3LCP0</accession>
<protein>
    <recommendedName>
        <fullName evidence="2">Antitoxin</fullName>
    </recommendedName>
</protein>
<dbReference type="SUPFAM" id="SSF143120">
    <property type="entry name" value="YefM-like"/>
    <property type="match status" value="1"/>
</dbReference>
<name>A0ABV3LCP0_9MICO</name>
<dbReference type="NCBIfam" id="TIGR01552">
    <property type="entry name" value="phd_fam"/>
    <property type="match status" value="1"/>
</dbReference>
<evidence type="ECO:0000313" key="4">
    <source>
        <dbReference type="Proteomes" id="UP001553715"/>
    </source>
</evidence>
<comment type="similarity">
    <text evidence="1 2">Belongs to the phD/YefM antitoxin family.</text>
</comment>
<dbReference type="InterPro" id="IPR051416">
    <property type="entry name" value="phD-YefM_TA_antitoxins"/>
</dbReference>
<dbReference type="RefSeq" id="WP_366232076.1">
    <property type="nucleotide sequence ID" value="NZ_JBFBMH010000001.1"/>
</dbReference>
<dbReference type="PANTHER" id="PTHR35377">
    <property type="entry name" value="ANTITOXIN VAPB49-RELATED-RELATED"/>
    <property type="match status" value="1"/>
</dbReference>
<sequence>MNVGVRELRDGLSRYLADVRGGDEITVTDHGRPVARLVPIDQGSPLERLIAEGRVTPPTNTSGRRKLPEPIKLRPGVTISDLVIEQRQ</sequence>
<gene>
    <name evidence="3" type="ORF">AB0301_01100</name>
</gene>
<dbReference type="Gene3D" id="3.40.1620.10">
    <property type="entry name" value="YefM-like domain"/>
    <property type="match status" value="1"/>
</dbReference>
<evidence type="ECO:0000256" key="1">
    <source>
        <dbReference type="ARBA" id="ARBA00009981"/>
    </source>
</evidence>
<evidence type="ECO:0000313" key="3">
    <source>
        <dbReference type="EMBL" id="MEW1973667.1"/>
    </source>
</evidence>
<keyword evidence="4" id="KW-1185">Reference proteome</keyword>
<dbReference type="EMBL" id="JBFBMH010000001">
    <property type="protein sequence ID" value="MEW1973667.1"/>
    <property type="molecule type" value="Genomic_DNA"/>
</dbReference>
<dbReference type="Pfam" id="PF02604">
    <property type="entry name" value="PhdYeFM_antitox"/>
    <property type="match status" value="1"/>
</dbReference>
<organism evidence="3 4">
    <name type="scientific">Microbacterium profundi</name>
    <dbReference type="NCBI Taxonomy" id="450380"/>
    <lineage>
        <taxon>Bacteria</taxon>
        <taxon>Bacillati</taxon>
        <taxon>Actinomycetota</taxon>
        <taxon>Actinomycetes</taxon>
        <taxon>Micrococcales</taxon>
        <taxon>Microbacteriaceae</taxon>
        <taxon>Microbacterium</taxon>
    </lineage>
</organism>
<dbReference type="Proteomes" id="UP001553715">
    <property type="component" value="Unassembled WGS sequence"/>
</dbReference>
<dbReference type="PANTHER" id="PTHR35377:SF5">
    <property type="entry name" value="ANTITOXIN VAPB46"/>
    <property type="match status" value="1"/>
</dbReference>
<dbReference type="InterPro" id="IPR006442">
    <property type="entry name" value="Antitoxin_Phd/YefM"/>
</dbReference>